<dbReference type="AlphaFoldDB" id="A0A9W4E8X0"/>
<reference evidence="2" key="1">
    <citation type="submission" date="2021-06" db="EMBL/GenBank/DDBJ databases">
        <authorList>
            <person name="Arsene-Ploetze F."/>
        </authorList>
    </citation>
    <scope>NUCLEOTIDE SEQUENCE</scope>
    <source>
        <strain evidence="2">SBRY1</strain>
    </source>
</reference>
<proteinExistence type="predicted"/>
<protein>
    <submittedName>
        <fullName evidence="2">Uncharacterized protein</fullName>
    </submittedName>
</protein>
<comment type="caution">
    <text evidence="2">The sequence shown here is derived from an EMBL/GenBank/DDBJ whole genome shotgun (WGS) entry which is preliminary data.</text>
</comment>
<dbReference type="Proteomes" id="UP001153328">
    <property type="component" value="Unassembled WGS sequence"/>
</dbReference>
<gene>
    <name evidence="2" type="ORF">SBRY_140014</name>
</gene>
<name>A0A9W4E8X0_9ACTN</name>
<sequence length="64" mass="6830">MRTRETEAMDTPARAAIVSTVGGPSEVGIVVPSLSGANCKRLQSDPSMTPDRGSGFRNVARRFH</sequence>
<organism evidence="2 3">
    <name type="scientific">Actinacidiphila bryophytorum</name>
    <dbReference type="NCBI Taxonomy" id="1436133"/>
    <lineage>
        <taxon>Bacteria</taxon>
        <taxon>Bacillati</taxon>
        <taxon>Actinomycetota</taxon>
        <taxon>Actinomycetes</taxon>
        <taxon>Kitasatosporales</taxon>
        <taxon>Streptomycetaceae</taxon>
        <taxon>Actinacidiphila</taxon>
    </lineage>
</organism>
<feature type="region of interest" description="Disordered" evidence="1">
    <location>
        <begin position="41"/>
        <end position="64"/>
    </location>
</feature>
<evidence type="ECO:0000256" key="1">
    <source>
        <dbReference type="SAM" id="MobiDB-lite"/>
    </source>
</evidence>
<evidence type="ECO:0000313" key="3">
    <source>
        <dbReference type="Proteomes" id="UP001153328"/>
    </source>
</evidence>
<dbReference type="EMBL" id="CAJVAX010000006">
    <property type="protein sequence ID" value="CAG7620632.1"/>
    <property type="molecule type" value="Genomic_DNA"/>
</dbReference>
<keyword evidence="3" id="KW-1185">Reference proteome</keyword>
<evidence type="ECO:0000313" key="2">
    <source>
        <dbReference type="EMBL" id="CAG7620632.1"/>
    </source>
</evidence>
<accession>A0A9W4E8X0</accession>